<reference evidence="3" key="1">
    <citation type="submission" date="2019-04" db="EMBL/GenBank/DDBJ databases">
        <authorList>
            <person name="Alioto T."/>
            <person name="Alioto T."/>
        </authorList>
    </citation>
    <scope>NUCLEOTIDE SEQUENCE [LARGE SCALE GENOMIC DNA]</scope>
</reference>
<evidence type="ECO:0000313" key="3">
    <source>
        <dbReference type="EMBL" id="VTJ64219.1"/>
    </source>
</evidence>
<dbReference type="Proteomes" id="UP000335636">
    <property type="component" value="Unassembled WGS sequence"/>
</dbReference>
<dbReference type="InterPro" id="IPR050498">
    <property type="entry name" value="Ycf3"/>
</dbReference>
<organism evidence="3 4">
    <name type="scientific">Marmota monax</name>
    <name type="common">Woodchuck</name>
    <dbReference type="NCBI Taxonomy" id="9995"/>
    <lineage>
        <taxon>Eukaryota</taxon>
        <taxon>Metazoa</taxon>
        <taxon>Chordata</taxon>
        <taxon>Craniata</taxon>
        <taxon>Vertebrata</taxon>
        <taxon>Euteleostomi</taxon>
        <taxon>Mammalia</taxon>
        <taxon>Eutheria</taxon>
        <taxon>Euarchontoglires</taxon>
        <taxon>Glires</taxon>
        <taxon>Rodentia</taxon>
        <taxon>Sciuromorpha</taxon>
        <taxon>Sciuridae</taxon>
        <taxon>Xerinae</taxon>
        <taxon>Marmotini</taxon>
        <taxon>Marmota</taxon>
    </lineage>
</organism>
<dbReference type="PANTHER" id="PTHR44858:SF1">
    <property type="entry name" value="UDP-N-ACETYLGLUCOSAMINE--PEPTIDE N-ACETYLGLUCOSAMINYLTRANSFERASE SPINDLY-RELATED"/>
    <property type="match status" value="1"/>
</dbReference>
<dbReference type="Gene3D" id="1.25.40.10">
    <property type="entry name" value="Tetratricopeptide repeat domain"/>
    <property type="match status" value="1"/>
</dbReference>
<protein>
    <submittedName>
        <fullName evidence="3">Uncharacterized protein</fullName>
    </submittedName>
</protein>
<evidence type="ECO:0000256" key="2">
    <source>
        <dbReference type="ARBA" id="ARBA00022803"/>
    </source>
</evidence>
<keyword evidence="1" id="KW-0677">Repeat</keyword>
<gene>
    <name evidence="3" type="ORF">MONAX_5E012529</name>
</gene>
<accession>A0A5E4B637</accession>
<dbReference type="PANTHER" id="PTHR44858">
    <property type="entry name" value="TETRATRICOPEPTIDE REPEAT PROTEIN 6"/>
    <property type="match status" value="1"/>
</dbReference>
<keyword evidence="2" id="KW-0802">TPR repeat</keyword>
<comment type="caution">
    <text evidence="3">The sequence shown here is derived from an EMBL/GenBank/DDBJ whole genome shotgun (WGS) entry which is preliminary data.</text>
</comment>
<feature type="non-terminal residue" evidence="3">
    <location>
        <position position="168"/>
    </location>
</feature>
<evidence type="ECO:0000313" key="4">
    <source>
        <dbReference type="Proteomes" id="UP000335636"/>
    </source>
</evidence>
<sequence>GQYLLMMKCYDLAKFTIYQVAEMNHGLIELSPIQQAIIYSFCENHEKAIQVLEESSWSKPEVTMFIIAKTLMKAKKFKAFDSFTKAVKANPDFAEAFYQRGFCKVKLHKESSVLDFNRAITINPKHCQALADYGIVLLLEAVESIILNTLINRGIVYAEQEQYGFALE</sequence>
<dbReference type="SUPFAM" id="SSF48452">
    <property type="entry name" value="TPR-like"/>
    <property type="match status" value="1"/>
</dbReference>
<feature type="non-terminal residue" evidence="3">
    <location>
        <position position="1"/>
    </location>
</feature>
<name>A0A5E4B637_MARMO</name>
<proteinExistence type="predicted"/>
<dbReference type="InterPro" id="IPR011990">
    <property type="entry name" value="TPR-like_helical_dom_sf"/>
</dbReference>
<dbReference type="AlphaFoldDB" id="A0A5E4B637"/>
<dbReference type="EMBL" id="CABDUW010000259">
    <property type="protein sequence ID" value="VTJ64219.1"/>
    <property type="molecule type" value="Genomic_DNA"/>
</dbReference>
<keyword evidence="4" id="KW-1185">Reference proteome</keyword>
<evidence type="ECO:0000256" key="1">
    <source>
        <dbReference type="ARBA" id="ARBA00022737"/>
    </source>
</evidence>